<dbReference type="SUPFAM" id="SSF81383">
    <property type="entry name" value="F-box domain"/>
    <property type="match status" value="1"/>
</dbReference>
<dbReference type="AlphaFoldDB" id="A0AAN6Q4X9"/>
<proteinExistence type="predicted"/>
<dbReference type="InterPro" id="IPR036047">
    <property type="entry name" value="F-box-like_dom_sf"/>
</dbReference>
<gene>
    <name evidence="1" type="ORF">N658DRAFT_506506</name>
</gene>
<evidence type="ECO:0000313" key="2">
    <source>
        <dbReference type="Proteomes" id="UP001305647"/>
    </source>
</evidence>
<evidence type="ECO:0008006" key="3">
    <source>
        <dbReference type="Google" id="ProtNLM"/>
    </source>
</evidence>
<comment type="caution">
    <text evidence="1">The sequence shown here is derived from an EMBL/GenBank/DDBJ whole genome shotgun (WGS) entry which is preliminary data.</text>
</comment>
<dbReference type="EMBL" id="MU863632">
    <property type="protein sequence ID" value="KAK4102319.1"/>
    <property type="molecule type" value="Genomic_DNA"/>
</dbReference>
<sequence length="258" mass="28840">MDCFVAFPFHNCCLDILSDVFAGSGDSRLEGIDKDVLYHVMSCLASELRDGLLLSTVSCFHPILDYGFVSGRDAGKGRWRPLSGEEFSVSNPSATAAVTDELRQSLVGDPVFKLRPETSVLVRNPVLQDPFSRLPNELLMTIARLLSGHDLLALLKASWPALAATRSNGFWKWHLTHEMPWLNSLRPLLDGQEPEEKVTLDYKKLYLWLDKVTAPKYGVDGPFLSLANRRRIWGVCEQLAALYFGHRDVHAATPSDVQ</sequence>
<name>A0AAN6Q4X9_9PEZI</name>
<accession>A0AAN6Q4X9</accession>
<evidence type="ECO:0000313" key="1">
    <source>
        <dbReference type="EMBL" id="KAK4102319.1"/>
    </source>
</evidence>
<protein>
    <recommendedName>
        <fullName evidence="3">F-box domain-containing protein</fullName>
    </recommendedName>
</protein>
<organism evidence="1 2">
    <name type="scientific">Parathielavia hyrcaniae</name>
    <dbReference type="NCBI Taxonomy" id="113614"/>
    <lineage>
        <taxon>Eukaryota</taxon>
        <taxon>Fungi</taxon>
        <taxon>Dikarya</taxon>
        <taxon>Ascomycota</taxon>
        <taxon>Pezizomycotina</taxon>
        <taxon>Sordariomycetes</taxon>
        <taxon>Sordariomycetidae</taxon>
        <taxon>Sordariales</taxon>
        <taxon>Chaetomiaceae</taxon>
        <taxon>Parathielavia</taxon>
    </lineage>
</organism>
<dbReference type="Proteomes" id="UP001305647">
    <property type="component" value="Unassembled WGS sequence"/>
</dbReference>
<keyword evidence="2" id="KW-1185">Reference proteome</keyword>
<reference evidence="1" key="1">
    <citation type="journal article" date="2023" name="Mol. Phylogenet. Evol.">
        <title>Genome-scale phylogeny and comparative genomics of the fungal order Sordariales.</title>
        <authorList>
            <person name="Hensen N."/>
            <person name="Bonometti L."/>
            <person name="Westerberg I."/>
            <person name="Brannstrom I.O."/>
            <person name="Guillou S."/>
            <person name="Cros-Aarteil S."/>
            <person name="Calhoun S."/>
            <person name="Haridas S."/>
            <person name="Kuo A."/>
            <person name="Mondo S."/>
            <person name="Pangilinan J."/>
            <person name="Riley R."/>
            <person name="LaButti K."/>
            <person name="Andreopoulos B."/>
            <person name="Lipzen A."/>
            <person name="Chen C."/>
            <person name="Yan M."/>
            <person name="Daum C."/>
            <person name="Ng V."/>
            <person name="Clum A."/>
            <person name="Steindorff A."/>
            <person name="Ohm R.A."/>
            <person name="Martin F."/>
            <person name="Silar P."/>
            <person name="Natvig D.O."/>
            <person name="Lalanne C."/>
            <person name="Gautier V."/>
            <person name="Ament-Velasquez S.L."/>
            <person name="Kruys A."/>
            <person name="Hutchinson M.I."/>
            <person name="Powell A.J."/>
            <person name="Barry K."/>
            <person name="Miller A.N."/>
            <person name="Grigoriev I.V."/>
            <person name="Debuchy R."/>
            <person name="Gladieux P."/>
            <person name="Hiltunen Thoren M."/>
            <person name="Johannesson H."/>
        </authorList>
    </citation>
    <scope>NUCLEOTIDE SEQUENCE</scope>
    <source>
        <strain evidence="1">CBS 757.83</strain>
    </source>
</reference>
<reference evidence="1" key="2">
    <citation type="submission" date="2023-05" db="EMBL/GenBank/DDBJ databases">
        <authorList>
            <consortium name="Lawrence Berkeley National Laboratory"/>
            <person name="Steindorff A."/>
            <person name="Hensen N."/>
            <person name="Bonometti L."/>
            <person name="Westerberg I."/>
            <person name="Brannstrom I.O."/>
            <person name="Guillou S."/>
            <person name="Cros-Aarteil S."/>
            <person name="Calhoun S."/>
            <person name="Haridas S."/>
            <person name="Kuo A."/>
            <person name="Mondo S."/>
            <person name="Pangilinan J."/>
            <person name="Riley R."/>
            <person name="Labutti K."/>
            <person name="Andreopoulos B."/>
            <person name="Lipzen A."/>
            <person name="Chen C."/>
            <person name="Yanf M."/>
            <person name="Daum C."/>
            <person name="Ng V."/>
            <person name="Clum A."/>
            <person name="Ohm R."/>
            <person name="Martin F."/>
            <person name="Silar P."/>
            <person name="Natvig D."/>
            <person name="Lalanne C."/>
            <person name="Gautier V."/>
            <person name="Ament-Velasquez S.L."/>
            <person name="Kruys A."/>
            <person name="Hutchinson M.I."/>
            <person name="Powell A.J."/>
            <person name="Barry K."/>
            <person name="Miller A.N."/>
            <person name="Grigoriev I.V."/>
            <person name="Debuchy R."/>
            <person name="Gladieux P."/>
            <person name="Thoren M.H."/>
            <person name="Johannesson H."/>
        </authorList>
    </citation>
    <scope>NUCLEOTIDE SEQUENCE</scope>
    <source>
        <strain evidence="1">CBS 757.83</strain>
    </source>
</reference>